<evidence type="ECO:0000256" key="1">
    <source>
        <dbReference type="SAM" id="MobiDB-lite"/>
    </source>
</evidence>
<feature type="compositionally biased region" description="Acidic residues" evidence="1">
    <location>
        <begin position="37"/>
        <end position="55"/>
    </location>
</feature>
<feature type="region of interest" description="Disordered" evidence="1">
    <location>
        <begin position="1"/>
        <end position="63"/>
    </location>
</feature>
<organism evidence="2 3">
    <name type="scientific">Dermatophagoides farinae</name>
    <name type="common">American house dust mite</name>
    <dbReference type="NCBI Taxonomy" id="6954"/>
    <lineage>
        <taxon>Eukaryota</taxon>
        <taxon>Metazoa</taxon>
        <taxon>Ecdysozoa</taxon>
        <taxon>Arthropoda</taxon>
        <taxon>Chelicerata</taxon>
        <taxon>Arachnida</taxon>
        <taxon>Acari</taxon>
        <taxon>Acariformes</taxon>
        <taxon>Sarcoptiformes</taxon>
        <taxon>Astigmata</taxon>
        <taxon>Psoroptidia</taxon>
        <taxon>Analgoidea</taxon>
        <taxon>Pyroglyphidae</taxon>
        <taxon>Dermatophagoidinae</taxon>
        <taxon>Dermatophagoides</taxon>
    </lineage>
</organism>
<evidence type="ECO:0000313" key="2">
    <source>
        <dbReference type="EMBL" id="KAH9527431.1"/>
    </source>
</evidence>
<accession>A0A922I9H9</accession>
<keyword evidence="3" id="KW-1185">Reference proteome</keyword>
<sequence>MDIRMSNTSSSLSFPSTGHQHIEHLTTNDVKNHFQDYDDDKNEDDDDDNDEDDDKPDANNWPQDKYYKLGLEIIV</sequence>
<comment type="caution">
    <text evidence="2">The sequence shown here is derived from an EMBL/GenBank/DDBJ whole genome shotgun (WGS) entry which is preliminary data.</text>
</comment>
<reference evidence="2" key="2">
    <citation type="journal article" date="2022" name="Res Sq">
        <title>Comparative Genomics Reveals Insights into the Divergent Evolution of Astigmatic Mites and Household Pest Adaptations.</title>
        <authorList>
            <person name="Xiong Q."/>
            <person name="Wan A.T.-Y."/>
            <person name="Liu X.-Y."/>
            <person name="Fung C.S.-H."/>
            <person name="Xiao X."/>
            <person name="Malainual N."/>
            <person name="Hou J."/>
            <person name="Wang L."/>
            <person name="Wang M."/>
            <person name="Yang K."/>
            <person name="Cui Y."/>
            <person name="Leung E."/>
            <person name="Nong W."/>
            <person name="Shin S.-K."/>
            <person name="Au S."/>
            <person name="Jeong K.Y."/>
            <person name="Chew F.T."/>
            <person name="Hui J."/>
            <person name="Leung T.F."/>
            <person name="Tungtrongchitr A."/>
            <person name="Zhong N."/>
            <person name="Liu Z."/>
            <person name="Tsui S."/>
        </authorList>
    </citation>
    <scope>NUCLEOTIDE SEQUENCE</scope>
    <source>
        <strain evidence="2">Derf</strain>
        <tissue evidence="2">Whole organism</tissue>
    </source>
</reference>
<proteinExistence type="predicted"/>
<feature type="compositionally biased region" description="Basic and acidic residues" evidence="1">
    <location>
        <begin position="20"/>
        <end position="36"/>
    </location>
</feature>
<evidence type="ECO:0000313" key="3">
    <source>
        <dbReference type="Proteomes" id="UP000790347"/>
    </source>
</evidence>
<name>A0A922I9H9_DERFA</name>
<dbReference type="EMBL" id="ASGP02000001">
    <property type="protein sequence ID" value="KAH9527431.1"/>
    <property type="molecule type" value="Genomic_DNA"/>
</dbReference>
<reference evidence="2" key="1">
    <citation type="submission" date="2013-05" db="EMBL/GenBank/DDBJ databases">
        <authorList>
            <person name="Yim A.K.Y."/>
            <person name="Chan T.F."/>
            <person name="Ji K.M."/>
            <person name="Liu X.Y."/>
            <person name="Zhou J.W."/>
            <person name="Li R.Q."/>
            <person name="Yang K.Y."/>
            <person name="Li J."/>
            <person name="Li M."/>
            <person name="Law P.T.W."/>
            <person name="Wu Y.L."/>
            <person name="Cai Z.L."/>
            <person name="Qin H."/>
            <person name="Bao Y."/>
            <person name="Leung R.K.K."/>
            <person name="Ng P.K.S."/>
            <person name="Zou J."/>
            <person name="Zhong X.J."/>
            <person name="Ran P.X."/>
            <person name="Zhong N.S."/>
            <person name="Liu Z.G."/>
            <person name="Tsui S.K.W."/>
        </authorList>
    </citation>
    <scope>NUCLEOTIDE SEQUENCE</scope>
    <source>
        <strain evidence="2">Derf</strain>
        <tissue evidence="2">Whole organism</tissue>
    </source>
</reference>
<feature type="compositionally biased region" description="Low complexity" evidence="1">
    <location>
        <begin position="1"/>
        <end position="16"/>
    </location>
</feature>
<gene>
    <name evidence="2" type="ORF">DERF_001445</name>
</gene>
<dbReference type="AlphaFoldDB" id="A0A922I9H9"/>
<dbReference type="Proteomes" id="UP000790347">
    <property type="component" value="Unassembled WGS sequence"/>
</dbReference>
<protein>
    <submittedName>
        <fullName evidence="2">Uncharacterized protein</fullName>
    </submittedName>
</protein>